<dbReference type="EMBL" id="CP001769">
    <property type="protein sequence ID" value="ADB41243.1"/>
    <property type="molecule type" value="Genomic_DNA"/>
</dbReference>
<dbReference type="AlphaFoldDB" id="D2QE27"/>
<keyword evidence="1" id="KW-1133">Transmembrane helix</keyword>
<feature type="transmembrane region" description="Helical" evidence="1">
    <location>
        <begin position="28"/>
        <end position="51"/>
    </location>
</feature>
<name>D2QE27_SPILD</name>
<reference evidence="2 3" key="1">
    <citation type="journal article" date="2010" name="Stand. Genomic Sci.">
        <title>Complete genome sequence of Spirosoma linguale type strain (1).</title>
        <authorList>
            <person name="Lail K."/>
            <person name="Sikorski J."/>
            <person name="Saunders E."/>
            <person name="Lapidus A."/>
            <person name="Glavina Del Rio T."/>
            <person name="Copeland A."/>
            <person name="Tice H."/>
            <person name="Cheng J.-F."/>
            <person name="Lucas S."/>
            <person name="Nolan M."/>
            <person name="Bruce D."/>
            <person name="Goodwin L."/>
            <person name="Pitluck S."/>
            <person name="Ivanova N."/>
            <person name="Mavromatis K."/>
            <person name="Ovchinnikova G."/>
            <person name="Pati A."/>
            <person name="Chen A."/>
            <person name="Palaniappan K."/>
            <person name="Land M."/>
            <person name="Hauser L."/>
            <person name="Chang Y.-J."/>
            <person name="Jeffries C.D."/>
            <person name="Chain P."/>
            <person name="Brettin T."/>
            <person name="Detter J.C."/>
            <person name="Schuetze A."/>
            <person name="Rohde M."/>
            <person name="Tindall B.J."/>
            <person name="Goeker M."/>
            <person name="Bristow J."/>
            <person name="Eisen J.A."/>
            <person name="Markowitz V."/>
            <person name="Hugenholtz P."/>
            <person name="Kyrpides N.C."/>
            <person name="Klenk H.-P."/>
            <person name="Chen F."/>
        </authorList>
    </citation>
    <scope>NUCLEOTIDE SEQUENCE [LARGE SCALE GENOMIC DNA]</scope>
    <source>
        <strain evidence="3">ATCC 33905 / DSM 74 / LMG 10896 / Claus 1</strain>
    </source>
</reference>
<organism evidence="2 3">
    <name type="scientific">Spirosoma linguale (strain ATCC 33905 / DSM 74 / LMG 10896 / Claus 1)</name>
    <dbReference type="NCBI Taxonomy" id="504472"/>
    <lineage>
        <taxon>Bacteria</taxon>
        <taxon>Pseudomonadati</taxon>
        <taxon>Bacteroidota</taxon>
        <taxon>Cytophagia</taxon>
        <taxon>Cytophagales</taxon>
        <taxon>Cytophagaceae</taxon>
        <taxon>Spirosoma</taxon>
    </lineage>
</organism>
<protein>
    <submittedName>
        <fullName evidence="2">Uncharacterized protein</fullName>
    </submittedName>
</protein>
<dbReference type="RefSeq" id="WP_012929744.1">
    <property type="nucleotide sequence ID" value="NC_013730.1"/>
</dbReference>
<sequence length="132" mass="15425">MRNLLDYCYYFCYQFAIKNGTPSPKERAVFFVMAELIVLQLLAFILIVKLVHLFVKPPLTTNTTLFIILGGGLQLVLYNRFERYFLEKNRFKAITSGRYKPIKTPAFVDFLIMLAMYMASILLVAVIAFWKY</sequence>
<keyword evidence="1" id="KW-0812">Transmembrane</keyword>
<dbReference type="KEGG" id="sli:Slin_5273"/>
<proteinExistence type="predicted"/>
<keyword evidence="3" id="KW-1185">Reference proteome</keyword>
<feature type="transmembrane region" description="Helical" evidence="1">
    <location>
        <begin position="106"/>
        <end position="130"/>
    </location>
</feature>
<dbReference type="HOGENOM" id="CLU_1915781_0_0_10"/>
<evidence type="ECO:0000256" key="1">
    <source>
        <dbReference type="SAM" id="Phobius"/>
    </source>
</evidence>
<feature type="transmembrane region" description="Helical" evidence="1">
    <location>
        <begin position="63"/>
        <end position="81"/>
    </location>
</feature>
<keyword evidence="1" id="KW-0472">Membrane</keyword>
<evidence type="ECO:0000313" key="2">
    <source>
        <dbReference type="EMBL" id="ADB41243.1"/>
    </source>
</evidence>
<gene>
    <name evidence="2" type="ordered locus">Slin_5273</name>
</gene>
<dbReference type="Proteomes" id="UP000002028">
    <property type="component" value="Chromosome"/>
</dbReference>
<accession>D2QE27</accession>
<evidence type="ECO:0000313" key="3">
    <source>
        <dbReference type="Proteomes" id="UP000002028"/>
    </source>
</evidence>